<dbReference type="CDD" id="cd21109">
    <property type="entry name" value="SPASM"/>
    <property type="match status" value="1"/>
</dbReference>
<evidence type="ECO:0000256" key="2">
    <source>
        <dbReference type="ARBA" id="ARBA00022723"/>
    </source>
</evidence>
<organism evidence="6 7">
    <name type="scientific">Candidatus Desantisbacteria bacterium CG23_combo_of_CG06-09_8_20_14_all_40_23</name>
    <dbReference type="NCBI Taxonomy" id="1974550"/>
    <lineage>
        <taxon>Bacteria</taxon>
        <taxon>Candidatus Desantisiibacteriota</taxon>
    </lineage>
</organism>
<keyword evidence="2" id="KW-0479">Metal-binding</keyword>
<dbReference type="Gene3D" id="3.20.20.70">
    <property type="entry name" value="Aldolase class I"/>
    <property type="match status" value="1"/>
</dbReference>
<keyword evidence="4" id="KW-0411">Iron-sulfur</keyword>
<sequence>MRFKRLALLYTQKCTAECDICCFSCGPKRAEKMSLSDAISYVEQVTDIPSISMVGVSGGEPFLYYPEILEIAKTANKQGLASSCVTNGYWATTKDIALRKLEGLQNFGLSLINVSLDTYHQQYVPLDNISNILLAADELGLEKTLACTITRASSRLYEMITPLGNDICNTTLIELPCLPIGRAIEKIPLPDFLVDTSMLSLPCFDLNDLAIDPQGNAYPCCSQGGMTSVLCIGSAKKESLIDLEHHFRGNMICRLLASHGPGWFVKAIENAGLGHKLNQSYTGICHLCYHILSIPEMITVVQGVADMEGKAIIQRALDSIRQAQNVVSLGEQL</sequence>
<dbReference type="InterPro" id="IPR013785">
    <property type="entry name" value="Aldolase_TIM"/>
</dbReference>
<evidence type="ECO:0000256" key="3">
    <source>
        <dbReference type="ARBA" id="ARBA00023004"/>
    </source>
</evidence>
<dbReference type="PANTHER" id="PTHR11228:SF34">
    <property type="entry name" value="TUNGSTEN-CONTAINING ALDEHYDE FERREDOXIN OXIDOREDUCTASE COFACTOR MODIFYING PROTEIN"/>
    <property type="match status" value="1"/>
</dbReference>
<dbReference type="EMBL" id="PCSH01000011">
    <property type="protein sequence ID" value="PIP42377.1"/>
    <property type="molecule type" value="Genomic_DNA"/>
</dbReference>
<dbReference type="AlphaFoldDB" id="A0A2H0AAD8"/>
<dbReference type="SFLD" id="SFLDG01067">
    <property type="entry name" value="SPASM/twitch_domain_containing"/>
    <property type="match status" value="1"/>
</dbReference>
<dbReference type="SUPFAM" id="SSF102114">
    <property type="entry name" value="Radical SAM enzymes"/>
    <property type="match status" value="1"/>
</dbReference>
<evidence type="ECO:0000256" key="4">
    <source>
        <dbReference type="ARBA" id="ARBA00023014"/>
    </source>
</evidence>
<gene>
    <name evidence="6" type="ORF">COX18_00515</name>
</gene>
<keyword evidence="1" id="KW-0949">S-adenosyl-L-methionine</keyword>
<dbReference type="CDD" id="cd01335">
    <property type="entry name" value="Radical_SAM"/>
    <property type="match status" value="1"/>
</dbReference>
<dbReference type="GO" id="GO:0003824">
    <property type="term" value="F:catalytic activity"/>
    <property type="evidence" value="ECO:0007669"/>
    <property type="project" value="InterPro"/>
</dbReference>
<protein>
    <recommendedName>
        <fullName evidence="5">Radical SAM core domain-containing protein</fullName>
    </recommendedName>
</protein>
<dbReference type="GO" id="GO:0046872">
    <property type="term" value="F:metal ion binding"/>
    <property type="evidence" value="ECO:0007669"/>
    <property type="project" value="UniProtKB-KW"/>
</dbReference>
<dbReference type="InterPro" id="IPR007197">
    <property type="entry name" value="rSAM"/>
</dbReference>
<keyword evidence="3" id="KW-0408">Iron</keyword>
<evidence type="ECO:0000313" key="6">
    <source>
        <dbReference type="EMBL" id="PIP42377.1"/>
    </source>
</evidence>
<evidence type="ECO:0000256" key="1">
    <source>
        <dbReference type="ARBA" id="ARBA00022691"/>
    </source>
</evidence>
<name>A0A2H0AAD8_9BACT</name>
<comment type="caution">
    <text evidence="6">The sequence shown here is derived from an EMBL/GenBank/DDBJ whole genome shotgun (WGS) entry which is preliminary data.</text>
</comment>
<dbReference type="PANTHER" id="PTHR11228">
    <property type="entry name" value="RADICAL SAM DOMAIN PROTEIN"/>
    <property type="match status" value="1"/>
</dbReference>
<reference evidence="6 7" key="1">
    <citation type="submission" date="2017-09" db="EMBL/GenBank/DDBJ databases">
        <title>Depth-based differentiation of microbial function through sediment-hosted aquifers and enrichment of novel symbionts in the deep terrestrial subsurface.</title>
        <authorList>
            <person name="Probst A.J."/>
            <person name="Ladd B."/>
            <person name="Jarett J.K."/>
            <person name="Geller-Mcgrath D.E."/>
            <person name="Sieber C.M."/>
            <person name="Emerson J.B."/>
            <person name="Anantharaman K."/>
            <person name="Thomas B.C."/>
            <person name="Malmstrom R."/>
            <person name="Stieglmeier M."/>
            <person name="Klingl A."/>
            <person name="Woyke T."/>
            <person name="Ryan C.M."/>
            <person name="Banfield J.F."/>
        </authorList>
    </citation>
    <scope>NUCLEOTIDE SEQUENCE [LARGE SCALE GENOMIC DNA]</scope>
    <source>
        <strain evidence="6">CG23_combo_of_CG06-09_8_20_14_all_40_23</strain>
    </source>
</reference>
<dbReference type="Pfam" id="PF04055">
    <property type="entry name" value="Radical_SAM"/>
    <property type="match status" value="1"/>
</dbReference>
<dbReference type="Proteomes" id="UP000231067">
    <property type="component" value="Unassembled WGS sequence"/>
</dbReference>
<dbReference type="GO" id="GO:0051536">
    <property type="term" value="F:iron-sulfur cluster binding"/>
    <property type="evidence" value="ECO:0007669"/>
    <property type="project" value="UniProtKB-KW"/>
</dbReference>
<feature type="domain" description="Radical SAM core" evidence="5">
    <location>
        <begin position="10"/>
        <end position="122"/>
    </location>
</feature>
<accession>A0A2H0AAD8</accession>
<evidence type="ECO:0000313" key="7">
    <source>
        <dbReference type="Proteomes" id="UP000231067"/>
    </source>
</evidence>
<dbReference type="SFLD" id="SFLDS00029">
    <property type="entry name" value="Radical_SAM"/>
    <property type="match status" value="1"/>
</dbReference>
<dbReference type="InterPro" id="IPR058240">
    <property type="entry name" value="rSAM_sf"/>
</dbReference>
<proteinExistence type="predicted"/>
<dbReference type="InterPro" id="IPR050377">
    <property type="entry name" value="Radical_SAM_PqqE_MftC-like"/>
</dbReference>
<evidence type="ECO:0000259" key="5">
    <source>
        <dbReference type="Pfam" id="PF04055"/>
    </source>
</evidence>